<keyword evidence="1" id="KW-0472">Membrane</keyword>
<dbReference type="GO" id="GO:0098803">
    <property type="term" value="C:respiratory chain complex"/>
    <property type="evidence" value="ECO:0007669"/>
    <property type="project" value="InterPro"/>
</dbReference>
<protein>
    <submittedName>
        <fullName evidence="2">Uncharacterized protein</fullName>
    </submittedName>
</protein>
<keyword evidence="1" id="KW-0812">Transmembrane</keyword>
<keyword evidence="1" id="KW-1133">Transmembrane helix</keyword>
<organism evidence="2">
    <name type="scientific">Salix viminalis</name>
    <name type="common">Common osier</name>
    <name type="synonym">Basket willow</name>
    <dbReference type="NCBI Taxonomy" id="40686"/>
    <lineage>
        <taxon>Eukaryota</taxon>
        <taxon>Viridiplantae</taxon>
        <taxon>Streptophyta</taxon>
        <taxon>Embryophyta</taxon>
        <taxon>Tracheophyta</taxon>
        <taxon>Spermatophyta</taxon>
        <taxon>Magnoliopsida</taxon>
        <taxon>eudicotyledons</taxon>
        <taxon>Gunneridae</taxon>
        <taxon>Pentapetalae</taxon>
        <taxon>rosids</taxon>
        <taxon>fabids</taxon>
        <taxon>Malpighiales</taxon>
        <taxon>Salicaceae</taxon>
        <taxon>Saliceae</taxon>
        <taxon>Salix</taxon>
    </lineage>
</organism>
<reference evidence="2" key="1">
    <citation type="submission" date="2019-03" db="EMBL/GenBank/DDBJ databases">
        <authorList>
            <person name="Mank J."/>
            <person name="Almeida P."/>
        </authorList>
    </citation>
    <scope>NUCLEOTIDE SEQUENCE</scope>
    <source>
        <strain evidence="2">78183</strain>
    </source>
</reference>
<evidence type="ECO:0000313" key="2">
    <source>
        <dbReference type="EMBL" id="VFU39303.1"/>
    </source>
</evidence>
<accession>A0A6N2LEN4</accession>
<dbReference type="PANTHER" id="PTHR34559:SF6">
    <property type="entry name" value="CYTOCHROME B-C1 COMPLEX SUBUNIT 8-1, MITOCHONDRIAL"/>
    <property type="match status" value="1"/>
</dbReference>
<proteinExistence type="predicted"/>
<feature type="transmembrane region" description="Helical" evidence="1">
    <location>
        <begin position="57"/>
        <end position="79"/>
    </location>
</feature>
<dbReference type="Pfam" id="PF10890">
    <property type="entry name" value="Cyt_b-c1_8"/>
    <property type="match status" value="1"/>
</dbReference>
<sequence>MGKQPVKLKAVVYALSPFQQKIMPGLWKDLPGKIHHKVSENWISATLLLSPLEGGEAFLIALSDIVAIPFILIFICRFVEWMEREIEKEVYGPKLLLSSADCVSLLHCLIIHAAQPLLPSSVGKVPNSSSTRLLSEGAESTVLPHQRSTGIFLSWFHSPSTVATTLGNEPSQQLLANLITLHLPVDFLTPEPPVSR</sequence>
<evidence type="ECO:0000256" key="1">
    <source>
        <dbReference type="SAM" id="Phobius"/>
    </source>
</evidence>
<name>A0A6N2LEN4_SALVM</name>
<dbReference type="InterPro" id="IPR020101">
    <property type="entry name" value="Cyt_b-c1_8-plants"/>
</dbReference>
<gene>
    <name evidence="2" type="ORF">SVIM_LOCUS217660</name>
</gene>
<dbReference type="EMBL" id="CAADRP010001524">
    <property type="protein sequence ID" value="VFU39303.1"/>
    <property type="molecule type" value="Genomic_DNA"/>
</dbReference>
<dbReference type="PANTHER" id="PTHR34559">
    <property type="entry name" value="CYTOCHROME B-C1 COMPLEX SUBUNIT 8"/>
    <property type="match status" value="1"/>
</dbReference>
<dbReference type="AlphaFoldDB" id="A0A6N2LEN4"/>